<gene>
    <name evidence="5" type="ORF">RIF25_15135</name>
</gene>
<evidence type="ECO:0000256" key="3">
    <source>
        <dbReference type="ARBA" id="ARBA00023163"/>
    </source>
</evidence>
<dbReference type="Gene3D" id="1.10.10.10">
    <property type="entry name" value="Winged helix-like DNA-binding domain superfamily/Winged helix DNA-binding domain"/>
    <property type="match status" value="1"/>
</dbReference>
<dbReference type="InterPro" id="IPR012318">
    <property type="entry name" value="HTH_CRP"/>
</dbReference>
<dbReference type="InterPro" id="IPR018335">
    <property type="entry name" value="Tscrpt_reg_HTH_Crp-type_CS"/>
</dbReference>
<protein>
    <submittedName>
        <fullName evidence="5">Crp/Fnr family transcriptional regulator</fullName>
    </submittedName>
</protein>
<sequence length="193" mass="22035">MVASLPHFGAGGNFWEYPSRSFLPTVPNRLWLIESGYVRSYIYTEEGSLIVMGIWGPGEVVGAALASIHPVYLETITPVQARSTAWVTYTNKQHLYAAYLKQAEALLVIRSQKRVELMVTKLLQWLGQRFGQSLEQGQVLELRLTHQDIAEILGVTRVTITRTFGLLEQQGFMQRLSTQRIILRESDVWHYQI</sequence>
<evidence type="ECO:0000256" key="2">
    <source>
        <dbReference type="ARBA" id="ARBA00023125"/>
    </source>
</evidence>
<keyword evidence="3" id="KW-0804">Transcription</keyword>
<keyword evidence="1" id="KW-0805">Transcription regulation</keyword>
<dbReference type="SMART" id="SM00419">
    <property type="entry name" value="HTH_CRP"/>
    <property type="match status" value="1"/>
</dbReference>
<evidence type="ECO:0000313" key="6">
    <source>
        <dbReference type="Proteomes" id="UP001268256"/>
    </source>
</evidence>
<evidence type="ECO:0000259" key="4">
    <source>
        <dbReference type="PROSITE" id="PS51063"/>
    </source>
</evidence>
<dbReference type="PROSITE" id="PS00042">
    <property type="entry name" value="HTH_CRP_1"/>
    <property type="match status" value="1"/>
</dbReference>
<dbReference type="CDD" id="cd00092">
    <property type="entry name" value="HTH_CRP"/>
    <property type="match status" value="1"/>
</dbReference>
<feature type="domain" description="HTH crp-type" evidence="4">
    <location>
        <begin position="113"/>
        <end position="187"/>
    </location>
</feature>
<dbReference type="Pfam" id="PF13545">
    <property type="entry name" value="HTH_Crp_2"/>
    <property type="match status" value="1"/>
</dbReference>
<dbReference type="AlphaFoldDB" id="A0AAE4FWB7"/>
<dbReference type="Gene3D" id="2.60.120.10">
    <property type="entry name" value="Jelly Rolls"/>
    <property type="match status" value="1"/>
</dbReference>
<organism evidence="5 6">
    <name type="scientific">Pseudocalidococcus azoricus BACA0444</name>
    <dbReference type="NCBI Taxonomy" id="2918990"/>
    <lineage>
        <taxon>Bacteria</taxon>
        <taxon>Bacillati</taxon>
        <taxon>Cyanobacteriota</taxon>
        <taxon>Cyanophyceae</taxon>
        <taxon>Acaryochloridales</taxon>
        <taxon>Thermosynechococcaceae</taxon>
        <taxon>Pseudocalidococcus</taxon>
        <taxon>Pseudocalidococcus azoricus</taxon>
    </lineage>
</organism>
<accession>A0AAE4FWB7</accession>
<dbReference type="SUPFAM" id="SSF46785">
    <property type="entry name" value="Winged helix' DNA-binding domain"/>
    <property type="match status" value="1"/>
</dbReference>
<evidence type="ECO:0000256" key="1">
    <source>
        <dbReference type="ARBA" id="ARBA00023015"/>
    </source>
</evidence>
<dbReference type="InterPro" id="IPR018490">
    <property type="entry name" value="cNMP-bd_dom_sf"/>
</dbReference>
<comment type="caution">
    <text evidence="5">The sequence shown here is derived from an EMBL/GenBank/DDBJ whole genome shotgun (WGS) entry which is preliminary data.</text>
</comment>
<dbReference type="SUPFAM" id="SSF51206">
    <property type="entry name" value="cAMP-binding domain-like"/>
    <property type="match status" value="1"/>
</dbReference>
<dbReference type="GO" id="GO:0003700">
    <property type="term" value="F:DNA-binding transcription factor activity"/>
    <property type="evidence" value="ECO:0007669"/>
    <property type="project" value="InterPro"/>
</dbReference>
<dbReference type="Proteomes" id="UP001268256">
    <property type="component" value="Unassembled WGS sequence"/>
</dbReference>
<dbReference type="PRINTS" id="PR00034">
    <property type="entry name" value="HTHCRP"/>
</dbReference>
<dbReference type="InterPro" id="IPR036388">
    <property type="entry name" value="WH-like_DNA-bd_sf"/>
</dbReference>
<dbReference type="InterPro" id="IPR036390">
    <property type="entry name" value="WH_DNA-bd_sf"/>
</dbReference>
<dbReference type="GO" id="GO:0003677">
    <property type="term" value="F:DNA binding"/>
    <property type="evidence" value="ECO:0007669"/>
    <property type="project" value="UniProtKB-KW"/>
</dbReference>
<evidence type="ECO:0000313" key="5">
    <source>
        <dbReference type="EMBL" id="MDS3862135.1"/>
    </source>
</evidence>
<name>A0AAE4FWB7_9CYAN</name>
<dbReference type="InterPro" id="IPR014710">
    <property type="entry name" value="RmlC-like_jellyroll"/>
</dbReference>
<dbReference type="RefSeq" id="WP_322879347.1">
    <property type="nucleotide sequence ID" value="NZ_JAVMIP010000022.1"/>
</dbReference>
<proteinExistence type="predicted"/>
<dbReference type="PROSITE" id="PS51063">
    <property type="entry name" value="HTH_CRP_2"/>
    <property type="match status" value="1"/>
</dbReference>
<dbReference type="EMBL" id="JAVMIP010000022">
    <property type="protein sequence ID" value="MDS3862135.1"/>
    <property type="molecule type" value="Genomic_DNA"/>
</dbReference>
<reference evidence="6" key="1">
    <citation type="submission" date="2023-07" db="EMBL/GenBank/DDBJ databases">
        <authorList>
            <person name="Luz R."/>
            <person name="Cordeiro R."/>
            <person name="Fonseca A."/>
            <person name="Goncalves V."/>
        </authorList>
    </citation>
    <scope>NUCLEOTIDE SEQUENCE [LARGE SCALE GENOMIC DNA]</scope>
    <source>
        <strain evidence="6">BACA0444</strain>
    </source>
</reference>
<keyword evidence="2" id="KW-0238">DNA-binding</keyword>
<keyword evidence="6" id="KW-1185">Reference proteome</keyword>